<dbReference type="PANTHER" id="PTHR36151">
    <property type="entry name" value="BLR2777 PROTEIN"/>
    <property type="match status" value="1"/>
</dbReference>
<keyword evidence="3" id="KW-1185">Reference proteome</keyword>
<accession>A0A231GY04</accession>
<dbReference type="PANTHER" id="PTHR36151:SF3">
    <property type="entry name" value="ER-BOUND OXYGENASE MPAB_MPAB'_RUBBER OXYGENASE CATALYTIC DOMAIN-CONTAINING PROTEIN"/>
    <property type="match status" value="1"/>
</dbReference>
<protein>
    <recommendedName>
        <fullName evidence="1">ER-bound oxygenase mpaB/mpaB'/Rubber oxygenase catalytic domain-containing protein</fullName>
    </recommendedName>
</protein>
<organism evidence="2 3">
    <name type="scientific">Nocardia cerradoensis</name>
    <dbReference type="NCBI Taxonomy" id="85688"/>
    <lineage>
        <taxon>Bacteria</taxon>
        <taxon>Bacillati</taxon>
        <taxon>Actinomycetota</taxon>
        <taxon>Actinomycetes</taxon>
        <taxon>Mycobacteriales</taxon>
        <taxon>Nocardiaceae</taxon>
        <taxon>Nocardia</taxon>
    </lineage>
</organism>
<dbReference type="EMBL" id="NGAF01000019">
    <property type="protein sequence ID" value="OXR41455.1"/>
    <property type="molecule type" value="Genomic_DNA"/>
</dbReference>
<evidence type="ECO:0000313" key="2">
    <source>
        <dbReference type="EMBL" id="OXR41455.1"/>
    </source>
</evidence>
<dbReference type="GO" id="GO:0016491">
    <property type="term" value="F:oxidoreductase activity"/>
    <property type="evidence" value="ECO:0007669"/>
    <property type="project" value="InterPro"/>
</dbReference>
<comment type="caution">
    <text evidence="2">The sequence shown here is derived from an EMBL/GenBank/DDBJ whole genome shotgun (WGS) entry which is preliminary data.</text>
</comment>
<sequence length="288" mass="32752">MNRAARIVAPAPAPAPDAGLARRRQYMAGPAALLGGPANVVMQLGLPPVGRGVVESTVESGQYARHPRKRGRTTLTYLAVAMLGTEEDRIAYRAAVDTSHRQVRSRPGSPIRYNAFDPQLQLWVAACIYRGVDESTRFFYGRIDDNLADEFYRESARFGTTLQMPERLWPPDRAAFDEYWHAKLGEISFDDEVRRYLLDQVIGLGPYSRAQRIAFARVNRFFTTGFLPQGFRDALGLGWGPRRQRTFEIVMRTIGTVLKRLPEHWRSYPFDGYIEDMRRRQALGKSLV</sequence>
<gene>
    <name evidence="2" type="ORF">B7C42_06346</name>
</gene>
<reference evidence="2 3" key="1">
    <citation type="submission" date="2017-07" db="EMBL/GenBank/DDBJ databases">
        <title>First draft Genome Sequence of Nocardia cerradoensis isolated from human infection.</title>
        <authorList>
            <person name="Carrasco G."/>
        </authorList>
    </citation>
    <scope>NUCLEOTIDE SEQUENCE [LARGE SCALE GENOMIC DNA]</scope>
    <source>
        <strain evidence="2 3">CNM20130759</strain>
    </source>
</reference>
<dbReference type="AlphaFoldDB" id="A0A231GY04"/>
<evidence type="ECO:0000313" key="3">
    <source>
        <dbReference type="Proteomes" id="UP000215506"/>
    </source>
</evidence>
<name>A0A231GY04_9NOCA</name>
<proteinExistence type="predicted"/>
<feature type="domain" description="ER-bound oxygenase mpaB/mpaB'/Rubber oxygenase catalytic" evidence="1">
    <location>
        <begin position="24"/>
        <end position="255"/>
    </location>
</feature>
<dbReference type="InterPro" id="IPR018713">
    <property type="entry name" value="MPAB/Lcp_cat_dom"/>
</dbReference>
<dbReference type="Pfam" id="PF09995">
    <property type="entry name" value="MPAB_Lcp_cat"/>
    <property type="match status" value="1"/>
</dbReference>
<dbReference type="Proteomes" id="UP000215506">
    <property type="component" value="Unassembled WGS sequence"/>
</dbReference>
<dbReference type="RefSeq" id="WP_094027493.1">
    <property type="nucleotide sequence ID" value="NZ_NGAF01000019.1"/>
</dbReference>
<evidence type="ECO:0000259" key="1">
    <source>
        <dbReference type="Pfam" id="PF09995"/>
    </source>
</evidence>